<dbReference type="PANTHER" id="PTHR10566:SF113">
    <property type="entry name" value="PROTEIN ACTIVITY OF BC1 COMPLEX KINASE 7, CHLOROPLASTIC"/>
    <property type="match status" value="1"/>
</dbReference>
<keyword evidence="2" id="KW-1133">Transmembrane helix</keyword>
<dbReference type="Proteomes" id="UP000830326">
    <property type="component" value="Chromosome"/>
</dbReference>
<protein>
    <submittedName>
        <fullName evidence="4">AarF/UbiB family protein</fullName>
    </submittedName>
</protein>
<organism evidence="4 5">
    <name type="scientific">Halobacillus amylolyticus</name>
    <dbReference type="NCBI Taxonomy" id="2932259"/>
    <lineage>
        <taxon>Bacteria</taxon>
        <taxon>Bacillati</taxon>
        <taxon>Bacillota</taxon>
        <taxon>Bacilli</taxon>
        <taxon>Bacillales</taxon>
        <taxon>Bacillaceae</taxon>
        <taxon>Halobacillus</taxon>
    </lineage>
</organism>
<evidence type="ECO:0000256" key="1">
    <source>
        <dbReference type="ARBA" id="ARBA00009670"/>
    </source>
</evidence>
<dbReference type="RefSeq" id="WP_245030896.1">
    <property type="nucleotide sequence ID" value="NZ_CP095075.1"/>
</dbReference>
<proteinExistence type="inferred from homology"/>
<dbReference type="Pfam" id="PF03109">
    <property type="entry name" value="ABC1"/>
    <property type="match status" value="1"/>
</dbReference>
<feature type="transmembrane region" description="Helical" evidence="2">
    <location>
        <begin position="516"/>
        <end position="537"/>
    </location>
</feature>
<dbReference type="CDD" id="cd05121">
    <property type="entry name" value="ABC1_ADCK3-like"/>
    <property type="match status" value="1"/>
</dbReference>
<gene>
    <name evidence="4" type="ORF">MUO15_16415</name>
</gene>
<name>A0ABY4H983_9BACI</name>
<dbReference type="PANTHER" id="PTHR10566">
    <property type="entry name" value="CHAPERONE-ACTIVITY OF BC1 COMPLEX CABC1 -RELATED"/>
    <property type="match status" value="1"/>
</dbReference>
<keyword evidence="5" id="KW-1185">Reference proteome</keyword>
<evidence type="ECO:0000259" key="3">
    <source>
        <dbReference type="Pfam" id="PF03109"/>
    </source>
</evidence>
<evidence type="ECO:0000256" key="2">
    <source>
        <dbReference type="SAM" id="Phobius"/>
    </source>
</evidence>
<feature type="transmembrane region" description="Helical" evidence="2">
    <location>
        <begin position="12"/>
        <end position="30"/>
    </location>
</feature>
<feature type="transmembrane region" description="Helical" evidence="2">
    <location>
        <begin position="488"/>
        <end position="510"/>
    </location>
</feature>
<comment type="similarity">
    <text evidence="1">Belongs to the protein kinase superfamily. ADCK protein kinase family.</text>
</comment>
<sequence>MNSQLKYISLYRITVIVWMAVKFLLQIFWFHKIHRIWDQDTKDKWKELLEKQAWEYRRKAIELGGLLIKFGQFLSSRADLLPRLFIKELEGLVDRVEPTPFHYSEQMIEQAWGGPIDEQLKSIDKTPVASASIGDVYRAVLHDGTPVAIKVQRYRVNEIFKVDFKALRMVFFIIRTFTRYGKKADLPALYKEVVTVITNELDFTLELSNANRFKRRFKDFPSVYIPDYYKEISTKRVLVMEWIEGAKITDLAFMKKHQISPEKVAKTLFELCVEQYLFSGMFHSDPHSGNLMIRSDGTIVVIDFGMVGVMKQTEADSIRSMVQGFILEDYDRVIRALIEMDFLLADADIERVKKLIKQTTDLYLEGGFGKLDANKMNDIMDELQSFIKEQPIQLPADYAFLGRATSIVVGVLMAIYPQVDLVDWGRPVLKRWMSGESSRASFYKEIISESAKPLLSLPRALIRYLEDGNKQREWERTQHQKKLFHQFYLFYGMMAFLLMTSGGVSALYAMVRDIRLFLTMGIVLCGLGVIGMLVVGISHIRMIKK</sequence>
<accession>A0ABY4H983</accession>
<dbReference type="EMBL" id="CP095075">
    <property type="protein sequence ID" value="UOR11164.1"/>
    <property type="molecule type" value="Genomic_DNA"/>
</dbReference>
<dbReference type="SUPFAM" id="SSF56112">
    <property type="entry name" value="Protein kinase-like (PK-like)"/>
    <property type="match status" value="1"/>
</dbReference>
<dbReference type="Gene3D" id="1.10.510.10">
    <property type="entry name" value="Transferase(Phosphotransferase) domain 1"/>
    <property type="match status" value="1"/>
</dbReference>
<dbReference type="InterPro" id="IPR011009">
    <property type="entry name" value="Kinase-like_dom_sf"/>
</dbReference>
<keyword evidence="2" id="KW-0812">Transmembrane</keyword>
<feature type="domain" description="ABC1 atypical kinase-like" evidence="3">
    <location>
        <begin position="92"/>
        <end position="335"/>
    </location>
</feature>
<evidence type="ECO:0000313" key="5">
    <source>
        <dbReference type="Proteomes" id="UP000830326"/>
    </source>
</evidence>
<dbReference type="InterPro" id="IPR050154">
    <property type="entry name" value="UbiB_kinase"/>
</dbReference>
<evidence type="ECO:0000313" key="4">
    <source>
        <dbReference type="EMBL" id="UOR11164.1"/>
    </source>
</evidence>
<dbReference type="InterPro" id="IPR004147">
    <property type="entry name" value="ABC1_dom"/>
</dbReference>
<reference evidence="4" key="1">
    <citation type="submission" date="2022-04" db="EMBL/GenBank/DDBJ databases">
        <title>Halobacillus sp. isolated from saltern.</title>
        <authorList>
            <person name="Won M."/>
            <person name="Lee C.-M."/>
            <person name="Woen H.-Y."/>
            <person name="Kwon S.-W."/>
        </authorList>
    </citation>
    <scope>NUCLEOTIDE SEQUENCE</scope>
    <source>
        <strain evidence="4">SSHM10-5</strain>
    </source>
</reference>
<keyword evidence="2" id="KW-0472">Membrane</keyword>